<sequence length="460" mass="47414">MFHTFRMNKLNVGVTDKARGEAYFSDNEKIDKVFQVLRKFVPQQIAVEKAKGLQEGVSVTAPLRQVNTADRVEFGPSVTRDDYLFVDKDAASVAPSRGGAGSEGDTVTEDAPPETIASKGASGRKRMRSDLADGHTLQKRVAAPAHLAVPHRRGSQAPSDVSGRALDAGTGKGTGKAGGGRSRGRRSSVGSGVLAVPLAAQVEVEEGRSGPLQVGVTSKQLEELLRKQGEEFGRSLEALEQRQQSALDRRLELERASLETLVPQVPASEEPRPAPAASATPTAEQGTEGGARGSEGVQMVPPLPSLISSPEAVRQGVPQAQQPEELLLAQHLQQLPQSQSQVHQVLQPQQFQQVLPPQQLQQPQQPLQLQQLPQPPSQRSTGAAAPAAATAAAAPAAAATPAAPVSASTGAAAPAAATAAAAPAAAATLAAPAAAATLAAPVSASTGASLEIVCLTKSAI</sequence>
<evidence type="ECO:0000313" key="3">
    <source>
        <dbReference type="Proteomes" id="UP001190700"/>
    </source>
</evidence>
<keyword evidence="3" id="KW-1185">Reference proteome</keyword>
<feature type="region of interest" description="Disordered" evidence="1">
    <location>
        <begin position="261"/>
        <end position="319"/>
    </location>
</feature>
<dbReference type="Proteomes" id="UP001190700">
    <property type="component" value="Unassembled WGS sequence"/>
</dbReference>
<feature type="region of interest" description="Disordered" evidence="1">
    <location>
        <begin position="142"/>
        <end position="189"/>
    </location>
</feature>
<feature type="compositionally biased region" description="Gly residues" evidence="1">
    <location>
        <begin position="170"/>
        <end position="181"/>
    </location>
</feature>
<feature type="region of interest" description="Disordered" evidence="1">
    <location>
        <begin position="355"/>
        <end position="387"/>
    </location>
</feature>
<dbReference type="EMBL" id="LGRX02032350">
    <property type="protein sequence ID" value="KAK3244057.1"/>
    <property type="molecule type" value="Genomic_DNA"/>
</dbReference>
<name>A0AAE0EXR0_9CHLO</name>
<gene>
    <name evidence="2" type="ORF">CYMTET_46317</name>
</gene>
<proteinExistence type="predicted"/>
<evidence type="ECO:0000256" key="1">
    <source>
        <dbReference type="SAM" id="MobiDB-lite"/>
    </source>
</evidence>
<evidence type="ECO:0000313" key="2">
    <source>
        <dbReference type="EMBL" id="KAK3244057.1"/>
    </source>
</evidence>
<accession>A0AAE0EXR0</accession>
<reference evidence="2 3" key="1">
    <citation type="journal article" date="2015" name="Genome Biol. Evol.">
        <title>Comparative Genomics of a Bacterivorous Green Alga Reveals Evolutionary Causalities and Consequences of Phago-Mixotrophic Mode of Nutrition.</title>
        <authorList>
            <person name="Burns J.A."/>
            <person name="Paasch A."/>
            <person name="Narechania A."/>
            <person name="Kim E."/>
        </authorList>
    </citation>
    <scope>NUCLEOTIDE SEQUENCE [LARGE SCALE GENOMIC DNA]</scope>
    <source>
        <strain evidence="2 3">PLY_AMNH</strain>
    </source>
</reference>
<dbReference type="AlphaFoldDB" id="A0AAE0EXR0"/>
<organism evidence="2 3">
    <name type="scientific">Cymbomonas tetramitiformis</name>
    <dbReference type="NCBI Taxonomy" id="36881"/>
    <lineage>
        <taxon>Eukaryota</taxon>
        <taxon>Viridiplantae</taxon>
        <taxon>Chlorophyta</taxon>
        <taxon>Pyramimonadophyceae</taxon>
        <taxon>Pyramimonadales</taxon>
        <taxon>Pyramimonadaceae</taxon>
        <taxon>Cymbomonas</taxon>
    </lineage>
</organism>
<feature type="compositionally biased region" description="Low complexity" evidence="1">
    <location>
        <begin position="275"/>
        <end position="284"/>
    </location>
</feature>
<feature type="region of interest" description="Disordered" evidence="1">
    <location>
        <begin position="93"/>
        <end position="128"/>
    </location>
</feature>
<comment type="caution">
    <text evidence="2">The sequence shown here is derived from an EMBL/GenBank/DDBJ whole genome shotgun (WGS) entry which is preliminary data.</text>
</comment>
<protein>
    <submittedName>
        <fullName evidence="2">Uncharacterized protein</fullName>
    </submittedName>
</protein>